<reference evidence="1 2" key="1">
    <citation type="submission" date="2015-07" db="EMBL/GenBank/DDBJ databases">
        <title>Whole genome sequencing of Bosea vaviloviae isolated from cave pool.</title>
        <authorList>
            <person name="Tan N.E.H."/>
            <person name="Lee Y.P."/>
            <person name="Gan H.M."/>
            <person name="Barton H."/>
            <person name="Savka M.A."/>
        </authorList>
    </citation>
    <scope>NUCLEOTIDE SEQUENCE [LARGE SCALE GENOMIC DNA]</scope>
    <source>
        <strain evidence="1 2">SD260</strain>
    </source>
</reference>
<organism evidence="1 2">
    <name type="scientific">Bosea vaviloviae</name>
    <dbReference type="NCBI Taxonomy" id="1526658"/>
    <lineage>
        <taxon>Bacteria</taxon>
        <taxon>Pseudomonadati</taxon>
        <taxon>Pseudomonadota</taxon>
        <taxon>Alphaproteobacteria</taxon>
        <taxon>Hyphomicrobiales</taxon>
        <taxon>Boseaceae</taxon>
        <taxon>Bosea</taxon>
    </lineage>
</organism>
<dbReference type="Proteomes" id="UP000037822">
    <property type="component" value="Unassembled WGS sequence"/>
</dbReference>
<dbReference type="EMBL" id="LGSZ01000050">
    <property type="protein sequence ID" value="KPH79409.1"/>
    <property type="molecule type" value="Genomic_DNA"/>
</dbReference>
<evidence type="ECO:0000313" key="2">
    <source>
        <dbReference type="Proteomes" id="UP000037822"/>
    </source>
</evidence>
<dbReference type="AlphaFoldDB" id="A0A0N1F3D9"/>
<proteinExistence type="predicted"/>
<dbReference type="PATRIC" id="fig|1526658.3.peg.1477"/>
<comment type="caution">
    <text evidence="1">The sequence shown here is derived from an EMBL/GenBank/DDBJ whole genome shotgun (WGS) entry which is preliminary data.</text>
</comment>
<keyword evidence="2" id="KW-1185">Reference proteome</keyword>
<dbReference type="Gene3D" id="3.30.870.10">
    <property type="entry name" value="Endonuclease Chain A"/>
    <property type="match status" value="1"/>
</dbReference>
<sequence length="603" mass="64721">MTASGFEQDATYSVFEALRPAADQTLDRAAFATYSLDLVAMAALVLSLSRAGEQELEAGPISLVDALEAVAPRIAIVYQKDRLKPAARSYGVLHMFDRRIHAVQPPAGSSYHPKLALVRYLGPRATVRWKLWIGSRNLTGGQDREAGLLLVGKVGGSAGKRAGDVVEMAQDLLAPVPWMAAFGAELGRVRWHAPNGVGFRGLQWRRAGQQKPFKTSLKAATLAVAISPFADDAGVRAFDWAPEATLLTTLDAATGLAARSGLAIATGRPPTFGVEMPVEPPVAAAAVDGVSLPEPAGLHAKMLLRQNGDVSRLWIGSANLTGRGMLGPNAEVMAELDVPKETANSLVDFARDGVPFDPRSVESDPELASRRAAERALDGAIAAVLEAEMELRRDVDGITLTSATSIDAFLRQHFLTAWLLTRPNATVPWPEGTTAVRLVRGSLPQKEETVLVCFRAERQQKDCPARSWAQAVPFPGHDADGRDRAAKASYIGLAGAGVWVRSQLENLVGAEATTWTGARRWAGSEYAGAGDGLPLAMEEVLAAWARDPDEFERRARRLEDVLAALDTELAQTPDEERDAAATAQWTQIRTFWSQIRAAIGDAP</sequence>
<gene>
    <name evidence="1" type="ORF">AE618_19240</name>
</gene>
<name>A0A0N1F3D9_9HYPH</name>
<accession>A0A0N1F3D9</accession>
<protein>
    <submittedName>
        <fullName evidence="1">Uncharacterized protein</fullName>
    </submittedName>
</protein>
<evidence type="ECO:0000313" key="1">
    <source>
        <dbReference type="EMBL" id="KPH79409.1"/>
    </source>
</evidence>
<dbReference type="RefSeq" id="WP_054210680.1">
    <property type="nucleotide sequence ID" value="NZ_LGSZ01000050.1"/>
</dbReference>